<keyword evidence="8 11" id="KW-0057">Aromatic amino acid biosynthesis</keyword>
<evidence type="ECO:0000256" key="5">
    <source>
        <dbReference type="ARBA" id="ARBA00022605"/>
    </source>
</evidence>
<comment type="function">
    <text evidence="11">The beta subunit is responsible for the synthesis of L-tryptophan from indole and L-serine.</text>
</comment>
<dbReference type="Gene3D" id="3.40.50.1100">
    <property type="match status" value="2"/>
</dbReference>
<gene>
    <name evidence="11 13" type="primary">trpB</name>
    <name evidence="13" type="ORF">DS079_10635</name>
</gene>
<comment type="catalytic activity">
    <reaction evidence="10 11">
        <text>(1S,2R)-1-C-(indol-3-yl)glycerol 3-phosphate + L-serine = D-glyceraldehyde 3-phosphate + L-tryptophan + H2O</text>
        <dbReference type="Rhea" id="RHEA:10532"/>
        <dbReference type="ChEBI" id="CHEBI:15377"/>
        <dbReference type="ChEBI" id="CHEBI:33384"/>
        <dbReference type="ChEBI" id="CHEBI:57912"/>
        <dbReference type="ChEBI" id="CHEBI:58866"/>
        <dbReference type="ChEBI" id="CHEBI:59776"/>
        <dbReference type="EC" id="4.2.1.20"/>
    </reaction>
</comment>
<evidence type="ECO:0000256" key="4">
    <source>
        <dbReference type="ARBA" id="ARBA00011270"/>
    </source>
</evidence>
<dbReference type="RefSeq" id="WP_126987402.1">
    <property type="nucleotide sequence ID" value="NZ_ML133856.1"/>
</dbReference>
<evidence type="ECO:0000256" key="1">
    <source>
        <dbReference type="ARBA" id="ARBA00001933"/>
    </source>
</evidence>
<evidence type="ECO:0000256" key="2">
    <source>
        <dbReference type="ARBA" id="ARBA00004733"/>
    </source>
</evidence>
<dbReference type="AlphaFoldDB" id="A0A426SJ38"/>
<dbReference type="InterPro" id="IPR006654">
    <property type="entry name" value="Trp_synth_beta"/>
</dbReference>
<evidence type="ECO:0000256" key="10">
    <source>
        <dbReference type="ARBA" id="ARBA00049047"/>
    </source>
</evidence>
<dbReference type="Pfam" id="PF00291">
    <property type="entry name" value="PALP"/>
    <property type="match status" value="1"/>
</dbReference>
<evidence type="ECO:0000256" key="3">
    <source>
        <dbReference type="ARBA" id="ARBA00009982"/>
    </source>
</evidence>
<dbReference type="InterPro" id="IPR036052">
    <property type="entry name" value="TrpB-like_PALP_sf"/>
</dbReference>
<dbReference type="PIRSF" id="PIRSF001413">
    <property type="entry name" value="Trp_syn_beta"/>
    <property type="match status" value="1"/>
</dbReference>
<keyword evidence="7 11" id="KW-0663">Pyridoxal phosphate</keyword>
<dbReference type="InterPro" id="IPR001926">
    <property type="entry name" value="TrpB-like_PALP"/>
</dbReference>
<reference evidence="13 14" key="1">
    <citation type="submission" date="2018-07" db="EMBL/GenBank/DDBJ databases">
        <title>Brachybacteriurn paraconglorneratum KCTC 9916.</title>
        <authorList>
            <person name="Li Y."/>
        </authorList>
    </citation>
    <scope>NUCLEOTIDE SEQUENCE [LARGE SCALE GENOMIC DNA]</scope>
    <source>
        <strain evidence="13 14">KCTC 9916</strain>
    </source>
</reference>
<dbReference type="EMBL" id="QOCI01000008">
    <property type="protein sequence ID" value="RRR18198.1"/>
    <property type="molecule type" value="Genomic_DNA"/>
</dbReference>
<dbReference type="PROSITE" id="PS00168">
    <property type="entry name" value="TRP_SYNTHASE_BETA"/>
    <property type="match status" value="1"/>
</dbReference>
<dbReference type="Proteomes" id="UP000274327">
    <property type="component" value="Unassembled WGS sequence"/>
</dbReference>
<comment type="subunit">
    <text evidence="4 11">Tetramer of two alpha and two beta chains.</text>
</comment>
<dbReference type="PANTHER" id="PTHR48077">
    <property type="entry name" value="TRYPTOPHAN SYNTHASE-RELATED"/>
    <property type="match status" value="1"/>
</dbReference>
<keyword evidence="6 11" id="KW-0822">Tryptophan biosynthesis</keyword>
<evidence type="ECO:0000313" key="14">
    <source>
        <dbReference type="Proteomes" id="UP000274327"/>
    </source>
</evidence>
<name>A0A426SJ38_9MICO</name>
<dbReference type="GeneID" id="78121478"/>
<comment type="pathway">
    <text evidence="2 11">Amino-acid biosynthesis; L-tryptophan biosynthesis; L-tryptophan from chorismate: step 5/5.</text>
</comment>
<accession>A0A426SJ38</accession>
<evidence type="ECO:0000259" key="12">
    <source>
        <dbReference type="Pfam" id="PF00291"/>
    </source>
</evidence>
<comment type="caution">
    <text evidence="13">The sequence shown here is derived from an EMBL/GenBank/DDBJ whole genome shotgun (WGS) entry which is preliminary data.</text>
</comment>
<organism evidence="13 14">
    <name type="scientific">Brachybacterium paraconglomeratum</name>
    <dbReference type="NCBI Taxonomy" id="173362"/>
    <lineage>
        <taxon>Bacteria</taxon>
        <taxon>Bacillati</taxon>
        <taxon>Actinomycetota</taxon>
        <taxon>Actinomycetes</taxon>
        <taxon>Micrococcales</taxon>
        <taxon>Dermabacteraceae</taxon>
        <taxon>Brachybacterium</taxon>
    </lineage>
</organism>
<dbReference type="FunFam" id="3.40.50.1100:FF:000004">
    <property type="entry name" value="Tryptophan synthase beta chain"/>
    <property type="match status" value="1"/>
</dbReference>
<comment type="similarity">
    <text evidence="3 11">Belongs to the TrpB family.</text>
</comment>
<evidence type="ECO:0000256" key="11">
    <source>
        <dbReference type="HAMAP-Rule" id="MF_00133"/>
    </source>
</evidence>
<evidence type="ECO:0000256" key="7">
    <source>
        <dbReference type="ARBA" id="ARBA00022898"/>
    </source>
</evidence>
<dbReference type="GO" id="GO:0005737">
    <property type="term" value="C:cytoplasm"/>
    <property type="evidence" value="ECO:0007669"/>
    <property type="project" value="TreeGrafter"/>
</dbReference>
<dbReference type="SUPFAM" id="SSF53686">
    <property type="entry name" value="Tryptophan synthase beta subunit-like PLP-dependent enzymes"/>
    <property type="match status" value="1"/>
</dbReference>
<keyword evidence="14" id="KW-1185">Reference proteome</keyword>
<feature type="modified residue" description="N6-(pyridoxal phosphate)lysine" evidence="11">
    <location>
        <position position="120"/>
    </location>
</feature>
<feature type="domain" description="Tryptophan synthase beta chain-like PALP" evidence="12">
    <location>
        <begin position="87"/>
        <end position="410"/>
    </location>
</feature>
<evidence type="ECO:0000256" key="9">
    <source>
        <dbReference type="ARBA" id="ARBA00023239"/>
    </source>
</evidence>
<evidence type="ECO:0000256" key="6">
    <source>
        <dbReference type="ARBA" id="ARBA00022822"/>
    </source>
</evidence>
<protein>
    <recommendedName>
        <fullName evidence="11">Tryptophan synthase beta chain</fullName>
        <ecNumber evidence="11">4.2.1.20</ecNumber>
    </recommendedName>
</protein>
<dbReference type="InterPro" id="IPR006653">
    <property type="entry name" value="Trp_synth_b_CS"/>
</dbReference>
<evidence type="ECO:0000256" key="8">
    <source>
        <dbReference type="ARBA" id="ARBA00023141"/>
    </source>
</evidence>
<proteinExistence type="inferred from homology"/>
<dbReference type="HAMAP" id="MF_00133">
    <property type="entry name" value="Trp_synth_beta"/>
    <property type="match status" value="1"/>
</dbReference>
<sequence length="434" mass="45670">MPSTTAPAAPVVDGAPAPRTLAEAAALTRSPAFAGNTGGRFGDHGGAILPPPLVEPMAEVAAAYEEARHDEEFFAEYSRLLREVVGRPSPITSADRLSDQLGGARILLKREDLNHTGAHKINHTIGEALLAKRMGKRTLIAETGAGQHGVALATAAALVGLECEIHMGAVDVAKQRPNVVRMRLLGAKVVAVETGQATLKEAVDSAFDVYAADPERYLFAIGSVVGPAPFPDMVRDFQSVVGRESRAQHLAAHGRLPGAVIACVGGGSNAIGAFAAYLEDEEVRLIGVEPGGQGDEPGRHAATMTFGRPGMLHGMETLVLQDEDGEPGEVHSIASGLDYPGVGPQHVHLRELGRVEYAREGDEAVLDAFRLLSRTEGIIPALESAHALAHAIRIAPTLGRETHLLVNLSGRGDKDIDYVAEQIGMTGEADAFVR</sequence>
<keyword evidence="9 11" id="KW-0456">Lyase</keyword>
<dbReference type="UniPathway" id="UPA00035">
    <property type="reaction ID" value="UER00044"/>
</dbReference>
<dbReference type="InterPro" id="IPR023026">
    <property type="entry name" value="Trp_synth_beta/beta-like"/>
</dbReference>
<dbReference type="GO" id="GO:0004834">
    <property type="term" value="F:tryptophan synthase activity"/>
    <property type="evidence" value="ECO:0007669"/>
    <property type="project" value="UniProtKB-UniRule"/>
</dbReference>
<evidence type="ECO:0000313" key="13">
    <source>
        <dbReference type="EMBL" id="RRR18198.1"/>
    </source>
</evidence>
<comment type="cofactor">
    <cofactor evidence="1 11">
        <name>pyridoxal 5'-phosphate</name>
        <dbReference type="ChEBI" id="CHEBI:597326"/>
    </cofactor>
</comment>
<keyword evidence="5 11" id="KW-0028">Amino-acid biosynthesis</keyword>
<dbReference type="EC" id="4.2.1.20" evidence="11"/>
<dbReference type="PANTHER" id="PTHR48077:SF3">
    <property type="entry name" value="TRYPTOPHAN SYNTHASE"/>
    <property type="match status" value="1"/>
</dbReference>
<dbReference type="NCBIfam" id="TIGR00263">
    <property type="entry name" value="trpB"/>
    <property type="match status" value="1"/>
</dbReference>
<dbReference type="CDD" id="cd06446">
    <property type="entry name" value="Trp-synth_B"/>
    <property type="match status" value="1"/>
</dbReference>